<name>A0AAU6WBW8_9MICC</name>
<dbReference type="Gene3D" id="1.10.3630.10">
    <property type="entry name" value="yeast vps74-n-term truncation variant domain like"/>
    <property type="match status" value="1"/>
</dbReference>
<sequence length="222" mass="23455">MLISEKLYLLMANKYQKPEAVMSAAGFGMNAAVLSDLMIAGRVTLNEDADSQLQLIGAGPCADPVLAAPLEKLEKRAATSLGAAVKIPSLCNVRLVTDSLAKQGIVEYGSRTMLGLGKERVHVLNDQIERQIRTDLSAEIQGERSARISDSAVLSILQAMGIAQQVLADELAPIGASQAQERLAQIAQESPAIDAAQRAVAKMNAIITNERVIPPASTGLKG</sequence>
<organism evidence="5 6">
    <name type="scientific">Glutamicibacter ectropisis</name>
    <dbReference type="NCBI Taxonomy" id="3046593"/>
    <lineage>
        <taxon>Bacteria</taxon>
        <taxon>Bacillati</taxon>
        <taxon>Actinomycetota</taxon>
        <taxon>Actinomycetes</taxon>
        <taxon>Micrococcales</taxon>
        <taxon>Micrococcaceae</taxon>
        <taxon>Glutamicibacter</taxon>
    </lineage>
</organism>
<dbReference type="GO" id="GO:0012505">
    <property type="term" value="C:endomembrane system"/>
    <property type="evidence" value="ECO:0007669"/>
    <property type="project" value="UniProtKB-ARBA"/>
</dbReference>
<comment type="subcellular location">
    <subcellularLocation>
        <location evidence="1">Golgi apparatus membrane</location>
        <topology evidence="1">Peripheral membrane protein</topology>
        <orientation evidence="1">Cytoplasmic side</orientation>
    </subcellularLocation>
</comment>
<dbReference type="KEGG" id="gey:QMQ05_14640"/>
<keyword evidence="4" id="KW-0472">Membrane</keyword>
<dbReference type="GO" id="GO:0005737">
    <property type="term" value="C:cytoplasm"/>
    <property type="evidence" value="ECO:0007669"/>
    <property type="project" value="UniProtKB-ARBA"/>
</dbReference>
<keyword evidence="2" id="KW-0333">Golgi apparatus</keyword>
<evidence type="ECO:0000256" key="3">
    <source>
        <dbReference type="ARBA" id="ARBA00023121"/>
    </source>
</evidence>
<reference evidence="5 6" key="1">
    <citation type="submission" date="2023-05" db="EMBL/GenBank/DDBJ databases">
        <title>Glutamicibacter sp. B1, complete genome.</title>
        <authorList>
            <person name="Long Y.H."/>
            <person name="Fang T."/>
            <person name="Li X.Y."/>
        </authorList>
    </citation>
    <scope>NUCLEOTIDE SEQUENCE [LARGE SCALE GENOMIC DNA]</scope>
    <source>
        <strain evidence="5 6">B1</strain>
    </source>
</reference>
<accession>A0AAU6WBW8</accession>
<dbReference type="Pfam" id="PF05719">
    <property type="entry name" value="GPP34"/>
    <property type="match status" value="1"/>
</dbReference>
<dbReference type="Proteomes" id="UP001486888">
    <property type="component" value="Chromosome"/>
</dbReference>
<keyword evidence="6" id="KW-1185">Reference proteome</keyword>
<dbReference type="AlphaFoldDB" id="A0AAU6WBW8"/>
<keyword evidence="3" id="KW-0446">Lipid-binding</keyword>
<gene>
    <name evidence="5" type="ORF">QMQ05_14640</name>
</gene>
<dbReference type="RefSeq" id="WP_345471189.1">
    <property type="nucleotide sequence ID" value="NZ_CP125942.1"/>
</dbReference>
<evidence type="ECO:0000256" key="4">
    <source>
        <dbReference type="ARBA" id="ARBA00023136"/>
    </source>
</evidence>
<evidence type="ECO:0000313" key="6">
    <source>
        <dbReference type="Proteomes" id="UP001486888"/>
    </source>
</evidence>
<evidence type="ECO:0000256" key="2">
    <source>
        <dbReference type="ARBA" id="ARBA00023034"/>
    </source>
</evidence>
<evidence type="ECO:0000256" key="1">
    <source>
        <dbReference type="ARBA" id="ARBA00004255"/>
    </source>
</evidence>
<dbReference type="EMBL" id="CP125942">
    <property type="protein sequence ID" value="XAO45568.1"/>
    <property type="molecule type" value="Genomic_DNA"/>
</dbReference>
<evidence type="ECO:0000313" key="5">
    <source>
        <dbReference type="EMBL" id="XAO45568.1"/>
    </source>
</evidence>
<dbReference type="GO" id="GO:0070273">
    <property type="term" value="F:phosphatidylinositol-4-phosphate binding"/>
    <property type="evidence" value="ECO:0007669"/>
    <property type="project" value="InterPro"/>
</dbReference>
<dbReference type="InterPro" id="IPR008628">
    <property type="entry name" value="GPP34-like"/>
</dbReference>
<dbReference type="InterPro" id="IPR038261">
    <property type="entry name" value="GPP34-like_sf"/>
</dbReference>
<proteinExistence type="predicted"/>
<protein>
    <submittedName>
        <fullName evidence="5">GPP34 family phosphoprotein</fullName>
    </submittedName>
</protein>